<keyword evidence="8" id="KW-1185">Reference proteome</keyword>
<keyword evidence="4 5" id="KW-0503">Monooxygenase</keyword>
<feature type="binding site" evidence="5">
    <location>
        <position position="39"/>
    </location>
    <ligand>
        <name>NADPH</name>
        <dbReference type="ChEBI" id="CHEBI:57783"/>
    </ligand>
</feature>
<dbReference type="HAMAP" id="MF_00845">
    <property type="entry name" value="TetX_monooxygenase"/>
    <property type="match status" value="1"/>
</dbReference>
<evidence type="ECO:0000256" key="2">
    <source>
        <dbReference type="ARBA" id="ARBA00022827"/>
    </source>
</evidence>
<feature type="domain" description="FAD-binding" evidence="6">
    <location>
        <begin position="288"/>
        <end position="344"/>
    </location>
</feature>
<reference evidence="7 8" key="1">
    <citation type="submission" date="2024-09" db="EMBL/GenBank/DDBJ databases">
        <authorList>
            <person name="Sun Q."/>
            <person name="Mori K."/>
        </authorList>
    </citation>
    <scope>NUCLEOTIDE SEQUENCE [LARGE SCALE GENOMIC DNA]</scope>
    <source>
        <strain evidence="7 8">TBRC 1432</strain>
    </source>
</reference>
<dbReference type="InterPro" id="IPR043683">
    <property type="entry name" value="TetX_monooxygenase"/>
</dbReference>
<evidence type="ECO:0000259" key="6">
    <source>
        <dbReference type="Pfam" id="PF01494"/>
    </source>
</evidence>
<keyword evidence="1 5" id="KW-0285">Flavoprotein</keyword>
<comment type="function">
    <text evidence="5">An FAD-requiring monooxygenase active on some tetracycline antibiotic derivatives, which leads to their inactivation. Hydroxylates carbon 11a of tetracycline and some analogs.</text>
</comment>
<dbReference type="InterPro" id="IPR036188">
    <property type="entry name" value="FAD/NAD-bd_sf"/>
</dbReference>
<keyword evidence="2 5" id="KW-0274">FAD</keyword>
<feature type="binding site" evidence="5">
    <location>
        <position position="295"/>
    </location>
    <ligand>
        <name>FAD</name>
        <dbReference type="ChEBI" id="CHEBI:57692"/>
    </ligand>
</feature>
<comment type="subcellular location">
    <subcellularLocation>
        <location evidence="5">Cytoplasm</location>
    </subcellularLocation>
</comment>
<dbReference type="Gene3D" id="3.50.50.60">
    <property type="entry name" value="FAD/NAD(P)-binding domain"/>
    <property type="match status" value="1"/>
</dbReference>
<evidence type="ECO:0000256" key="4">
    <source>
        <dbReference type="ARBA" id="ARBA00023033"/>
    </source>
</evidence>
<evidence type="ECO:0000256" key="5">
    <source>
        <dbReference type="HAMAP-Rule" id="MF_00845"/>
    </source>
</evidence>
<protein>
    <recommendedName>
        <fullName evidence="5">Flavin-dependent monooxygenase</fullName>
    </recommendedName>
    <alternativeName>
        <fullName evidence="5">TetX monooxygenase</fullName>
        <shortName evidence="5">TetX</shortName>
        <ecNumber evidence="5">1.14.13.-</ecNumber>
    </alternativeName>
</protein>
<comment type="catalytic activity">
    <reaction evidence="5">
        <text>a tetracycline + NADPH + O2 + H(+) = an 11a-hydroxytetracycline + NADP(+) + H2O</text>
        <dbReference type="Rhea" id="RHEA:61444"/>
        <dbReference type="ChEBI" id="CHEBI:15377"/>
        <dbReference type="ChEBI" id="CHEBI:15378"/>
        <dbReference type="ChEBI" id="CHEBI:15379"/>
        <dbReference type="ChEBI" id="CHEBI:57783"/>
        <dbReference type="ChEBI" id="CHEBI:58349"/>
        <dbReference type="ChEBI" id="CHEBI:144644"/>
        <dbReference type="ChEBI" id="CHEBI:144645"/>
    </reaction>
</comment>
<organism evidence="7 8">
    <name type="scientific">Kutzneria chonburiensis</name>
    <dbReference type="NCBI Taxonomy" id="1483604"/>
    <lineage>
        <taxon>Bacteria</taxon>
        <taxon>Bacillati</taxon>
        <taxon>Actinomycetota</taxon>
        <taxon>Actinomycetes</taxon>
        <taxon>Pseudonocardiales</taxon>
        <taxon>Pseudonocardiaceae</taxon>
        <taxon>Kutzneria</taxon>
    </lineage>
</organism>
<dbReference type="EC" id="1.14.13.-" evidence="5"/>
<comment type="subunit">
    <text evidence="5">Monomer.</text>
</comment>
<keyword evidence="5" id="KW-0521">NADP</keyword>
<comment type="cofactor">
    <cofactor evidence="5">
        <name>FAD</name>
        <dbReference type="ChEBI" id="CHEBI:57692"/>
    </cofactor>
</comment>
<name>A0ABV6MLX3_9PSEU</name>
<accession>A0ABV6MLX3</accession>
<evidence type="ECO:0000256" key="1">
    <source>
        <dbReference type="ARBA" id="ARBA00022630"/>
    </source>
</evidence>
<dbReference type="Proteomes" id="UP001589810">
    <property type="component" value="Unassembled WGS sequence"/>
</dbReference>
<dbReference type="PANTHER" id="PTHR46972:SF1">
    <property type="entry name" value="FAD DEPENDENT OXIDOREDUCTASE DOMAIN-CONTAINING PROTEIN"/>
    <property type="match status" value="1"/>
</dbReference>
<comment type="caution">
    <text evidence="7">The sequence shown here is derived from an EMBL/GenBank/DDBJ whole genome shotgun (WGS) entry which is preliminary data.</text>
</comment>
<dbReference type="Pfam" id="PF01494">
    <property type="entry name" value="FAD_binding_3"/>
    <property type="match status" value="2"/>
</dbReference>
<feature type="domain" description="FAD-binding" evidence="6">
    <location>
        <begin position="2"/>
        <end position="164"/>
    </location>
</feature>
<evidence type="ECO:0000313" key="8">
    <source>
        <dbReference type="Proteomes" id="UP001589810"/>
    </source>
</evidence>
<dbReference type="PRINTS" id="PR00420">
    <property type="entry name" value="RNGMNOXGNASE"/>
</dbReference>
<dbReference type="EMBL" id="JBHLUD010000002">
    <property type="protein sequence ID" value="MFC0541303.1"/>
    <property type="molecule type" value="Genomic_DNA"/>
</dbReference>
<evidence type="ECO:0000313" key="7">
    <source>
        <dbReference type="EMBL" id="MFC0541303.1"/>
    </source>
</evidence>
<comment type="similarity">
    <text evidence="5">Belongs to the aromatic-ring hydroxylase family. TetX subfamily.</text>
</comment>
<keyword evidence="3 5" id="KW-0560">Oxidoreductase</keyword>
<evidence type="ECO:0000256" key="3">
    <source>
        <dbReference type="ARBA" id="ARBA00023002"/>
    </source>
</evidence>
<sequence length="375" mass="40839">MTDIAILGAGPAGLALARLLHLRGIACAVYERDADRRARTQGGSLDLGSESGLRTITACGLTEEFRRYARPQGQHTNYFDRHGTLLLETDERDEGEARPEIDRLELRTMLLDSLPADTVRWGREVTGVSRAGSRWRIALSDGDHVEADLVIGADGINSRTRRLVTDVAPAYTGVTLIAGEIARPRPGSCAAELVGEGAGLAFAADQAFLLQRNGDGSIQVYFTQRRAEDPRRAVGTVLQDPAFIRAELDRELADWSPRIRGVLDEVEMPFVWWPLYVVPTRQTWHEHSGVTLIGDAAHVMPPYSGQGVNMGLLDALELDGALSEHADPDAAIAAYEKSMLARMEPIIAATTTYENLVLNPDGPQALLDLVRTGGR</sequence>
<gene>
    <name evidence="7" type="ORF">ACFFH7_07400</name>
</gene>
<feature type="binding site" evidence="5">
    <location>
        <position position="103"/>
    </location>
    <ligand>
        <name>FAD</name>
        <dbReference type="ChEBI" id="CHEBI:57692"/>
    </ligand>
</feature>
<dbReference type="SUPFAM" id="SSF51905">
    <property type="entry name" value="FAD/NAD(P)-binding domain"/>
    <property type="match status" value="1"/>
</dbReference>
<keyword evidence="5" id="KW-0963">Cytoplasm</keyword>
<feature type="binding site" evidence="5">
    <location>
        <position position="46"/>
    </location>
    <ligand>
        <name>FAD</name>
        <dbReference type="ChEBI" id="CHEBI:57692"/>
    </ligand>
</feature>
<dbReference type="RefSeq" id="WP_273942703.1">
    <property type="nucleotide sequence ID" value="NZ_CP097263.1"/>
</dbReference>
<keyword evidence="5" id="KW-0547">Nucleotide-binding</keyword>
<dbReference type="InterPro" id="IPR002938">
    <property type="entry name" value="FAD-bd"/>
</dbReference>
<comment type="domain">
    <text evidence="5">Consists of an N-terminal FAD-binding domain with a Rossman fold and a C-terminal substrate-binding domain.</text>
</comment>
<dbReference type="PANTHER" id="PTHR46972">
    <property type="entry name" value="MONOOXYGENASE ASQM-RELATED"/>
    <property type="match status" value="1"/>
</dbReference>
<proteinExistence type="inferred from homology"/>